<keyword evidence="4" id="KW-0808">Transferase</keyword>
<dbReference type="SUPFAM" id="SSF53383">
    <property type="entry name" value="PLP-dependent transferases"/>
    <property type="match status" value="1"/>
</dbReference>
<keyword evidence="4" id="KW-0032">Aminotransferase</keyword>
<comment type="similarity">
    <text evidence="2 4">Belongs to the class-III pyridoxal-phosphate-dependent aminotransferase family.</text>
</comment>
<dbReference type="InterPro" id="IPR005814">
    <property type="entry name" value="Aminotrans_3"/>
</dbReference>
<keyword evidence="3 4" id="KW-0663">Pyridoxal phosphate</keyword>
<dbReference type="GO" id="GO:0004587">
    <property type="term" value="F:ornithine aminotransferase activity"/>
    <property type="evidence" value="ECO:0007669"/>
    <property type="project" value="UniProtKB-EC"/>
</dbReference>
<dbReference type="Proteomes" id="UP001190700">
    <property type="component" value="Unassembled WGS sequence"/>
</dbReference>
<dbReference type="FunFam" id="3.90.1150.10:FF:000152">
    <property type="entry name" value="Ornithine aminotransferase"/>
    <property type="match status" value="1"/>
</dbReference>
<dbReference type="GO" id="GO:0030170">
    <property type="term" value="F:pyridoxal phosphate binding"/>
    <property type="evidence" value="ECO:0007669"/>
    <property type="project" value="InterPro"/>
</dbReference>
<keyword evidence="6" id="KW-1185">Reference proteome</keyword>
<dbReference type="GO" id="GO:0042802">
    <property type="term" value="F:identical protein binding"/>
    <property type="evidence" value="ECO:0007669"/>
    <property type="project" value="TreeGrafter"/>
</dbReference>
<dbReference type="PANTHER" id="PTHR11986:SF18">
    <property type="entry name" value="ORNITHINE AMINOTRANSFERASE, MITOCHONDRIAL"/>
    <property type="match status" value="1"/>
</dbReference>
<dbReference type="AlphaFoldDB" id="A0AAE0BC48"/>
<gene>
    <name evidence="5" type="ORF">CYMTET_55878</name>
</gene>
<evidence type="ECO:0000313" key="5">
    <source>
        <dbReference type="EMBL" id="KAK3233861.1"/>
    </source>
</evidence>
<reference evidence="5 6" key="1">
    <citation type="journal article" date="2015" name="Genome Biol. Evol.">
        <title>Comparative Genomics of a Bacterivorous Green Alga Reveals Evolutionary Causalities and Consequences of Phago-Mixotrophic Mode of Nutrition.</title>
        <authorList>
            <person name="Burns J.A."/>
            <person name="Paasch A."/>
            <person name="Narechania A."/>
            <person name="Kim E."/>
        </authorList>
    </citation>
    <scope>NUCLEOTIDE SEQUENCE [LARGE SCALE GENOMIC DNA]</scope>
    <source>
        <strain evidence="5 6">PLY_AMNH</strain>
    </source>
</reference>
<dbReference type="Gene3D" id="3.90.1150.10">
    <property type="entry name" value="Aspartate Aminotransferase, domain 1"/>
    <property type="match status" value="1"/>
</dbReference>
<evidence type="ECO:0000256" key="2">
    <source>
        <dbReference type="ARBA" id="ARBA00008954"/>
    </source>
</evidence>
<sequence>MIRVASALPRHYCRSFVTATPGIFQAVEHSSQLPSEAQRKYIEKEERYGAHNYHPIPVVLERGEGVHVWDVEGKRYFDFLSAYSAVNQGHCHPKILEALHKQTSTLTLTSRAFHNNVLGDYEEFITNLFGFDKVLPMNTGVEGGETAVKLCRRWGYDVKGIPNDKARVVFVEGNFWGRTMAAISSSTDPSSYDRCVPPITSQGL</sequence>
<dbReference type="InterPro" id="IPR050103">
    <property type="entry name" value="Class-III_PLP-dep_AT"/>
</dbReference>
<evidence type="ECO:0000256" key="4">
    <source>
        <dbReference type="RuleBase" id="RU365036"/>
    </source>
</evidence>
<dbReference type="InterPro" id="IPR015421">
    <property type="entry name" value="PyrdxlP-dep_Trfase_major"/>
</dbReference>
<evidence type="ECO:0000256" key="3">
    <source>
        <dbReference type="ARBA" id="ARBA00022898"/>
    </source>
</evidence>
<comment type="pathway">
    <text evidence="4">Amino-acid biosynthesis; L-proline biosynthesis; L-glutamate 5-semialdehyde from L-ornithine: step 1/1.</text>
</comment>
<dbReference type="InterPro" id="IPR015422">
    <property type="entry name" value="PyrdxlP-dep_Trfase_small"/>
</dbReference>
<dbReference type="EC" id="2.6.1.13" evidence="4"/>
<dbReference type="InterPro" id="IPR015424">
    <property type="entry name" value="PyrdxlP-dep_Trfase"/>
</dbReference>
<comment type="catalytic activity">
    <reaction evidence="4">
        <text>a 2-oxocarboxylate + L-ornithine = L-glutamate 5-semialdehyde + an L-alpha-amino acid</text>
        <dbReference type="Rhea" id="RHEA:13877"/>
        <dbReference type="ChEBI" id="CHEBI:35179"/>
        <dbReference type="ChEBI" id="CHEBI:46911"/>
        <dbReference type="ChEBI" id="CHEBI:58066"/>
        <dbReference type="ChEBI" id="CHEBI:59869"/>
        <dbReference type="EC" id="2.6.1.13"/>
    </reaction>
</comment>
<dbReference type="EMBL" id="LGRX02035613">
    <property type="protein sequence ID" value="KAK3233861.1"/>
    <property type="molecule type" value="Genomic_DNA"/>
</dbReference>
<organism evidence="5 6">
    <name type="scientific">Cymbomonas tetramitiformis</name>
    <dbReference type="NCBI Taxonomy" id="36881"/>
    <lineage>
        <taxon>Eukaryota</taxon>
        <taxon>Viridiplantae</taxon>
        <taxon>Chlorophyta</taxon>
        <taxon>Pyramimonadophyceae</taxon>
        <taxon>Pyramimonadales</taxon>
        <taxon>Pyramimonadaceae</taxon>
        <taxon>Cymbomonas</taxon>
    </lineage>
</organism>
<dbReference type="PANTHER" id="PTHR11986">
    <property type="entry name" value="AMINOTRANSFERASE CLASS III"/>
    <property type="match status" value="1"/>
</dbReference>
<dbReference type="GO" id="GO:0010121">
    <property type="term" value="P:L-arginine catabolic process to proline via ornithine"/>
    <property type="evidence" value="ECO:0007669"/>
    <property type="project" value="TreeGrafter"/>
</dbReference>
<name>A0AAE0BC48_9CHLO</name>
<evidence type="ECO:0000256" key="1">
    <source>
        <dbReference type="ARBA" id="ARBA00001933"/>
    </source>
</evidence>
<dbReference type="Gene3D" id="3.40.640.10">
    <property type="entry name" value="Type I PLP-dependent aspartate aminotransferase-like (Major domain)"/>
    <property type="match status" value="1"/>
</dbReference>
<dbReference type="GO" id="GO:0005737">
    <property type="term" value="C:cytoplasm"/>
    <property type="evidence" value="ECO:0007669"/>
    <property type="project" value="TreeGrafter"/>
</dbReference>
<evidence type="ECO:0000313" key="6">
    <source>
        <dbReference type="Proteomes" id="UP001190700"/>
    </source>
</evidence>
<comment type="caution">
    <text evidence="5">The sequence shown here is derived from an EMBL/GenBank/DDBJ whole genome shotgun (WGS) entry which is preliminary data.</text>
</comment>
<protein>
    <recommendedName>
        <fullName evidence="4">Ornithine aminotransferase</fullName>
        <ecNumber evidence="4">2.6.1.13</ecNumber>
    </recommendedName>
</protein>
<proteinExistence type="inferred from homology"/>
<dbReference type="Pfam" id="PF00202">
    <property type="entry name" value="Aminotran_3"/>
    <property type="match status" value="1"/>
</dbReference>
<dbReference type="GO" id="GO:0019544">
    <property type="term" value="P:L-arginine catabolic process to L-glutamate"/>
    <property type="evidence" value="ECO:0007669"/>
    <property type="project" value="TreeGrafter"/>
</dbReference>
<comment type="cofactor">
    <cofactor evidence="1 4">
        <name>pyridoxal 5'-phosphate</name>
        <dbReference type="ChEBI" id="CHEBI:597326"/>
    </cofactor>
</comment>
<accession>A0AAE0BC48</accession>